<dbReference type="AlphaFoldDB" id="A0A8S4ARJ4"/>
<dbReference type="InterPro" id="IPR034252">
    <property type="entry name" value="Ephrin-A_Ecto"/>
</dbReference>
<keyword evidence="11" id="KW-0812">Transmembrane</keyword>
<evidence type="ECO:0000256" key="11">
    <source>
        <dbReference type="SAM" id="Phobius"/>
    </source>
</evidence>
<evidence type="ECO:0000256" key="5">
    <source>
        <dbReference type="ARBA" id="ARBA00023157"/>
    </source>
</evidence>
<keyword evidence="6" id="KW-0325">Glycoprotein</keyword>
<dbReference type="GO" id="GO:1902533">
    <property type="term" value="P:positive regulation of intracellular signal transduction"/>
    <property type="evidence" value="ECO:0007669"/>
    <property type="project" value="UniProtKB-ARBA"/>
</dbReference>
<dbReference type="FunFam" id="2.60.40.420:FF:000017">
    <property type="entry name" value="ephrin-A1"/>
    <property type="match status" value="1"/>
</dbReference>
<comment type="similarity">
    <text evidence="9 10">Belongs to the ephrin family.</text>
</comment>
<evidence type="ECO:0000256" key="12">
    <source>
        <dbReference type="SAM" id="SignalP"/>
    </source>
</evidence>
<keyword evidence="4 10" id="KW-0472">Membrane</keyword>
<feature type="chain" id="PRO_5035748509" description="Ephrin-A1" evidence="12">
    <location>
        <begin position="28"/>
        <end position="233"/>
    </location>
</feature>
<comment type="caution">
    <text evidence="14">The sequence shown here is derived from an EMBL/GenBank/DDBJ whole genome shotgun (WGS) entry which is preliminary data.</text>
</comment>
<gene>
    <name evidence="14" type="ORF">MMEN_LOCUS5964</name>
</gene>
<dbReference type="InterPro" id="IPR031328">
    <property type="entry name" value="Ephrin"/>
</dbReference>
<dbReference type="GO" id="GO:0010605">
    <property type="term" value="P:negative regulation of macromolecule metabolic process"/>
    <property type="evidence" value="ECO:0007669"/>
    <property type="project" value="UniProtKB-ARBA"/>
</dbReference>
<dbReference type="InterPro" id="IPR008972">
    <property type="entry name" value="Cupredoxin"/>
</dbReference>
<keyword evidence="5" id="KW-1015">Disulfide bond</keyword>
<dbReference type="CDD" id="cd10425">
    <property type="entry name" value="Ephrin-A_Ectodomain"/>
    <property type="match status" value="1"/>
</dbReference>
<keyword evidence="3 12" id="KW-0732">Signal</keyword>
<dbReference type="EMBL" id="CAJRST010005557">
    <property type="protein sequence ID" value="CAG5886222.1"/>
    <property type="molecule type" value="Genomic_DNA"/>
</dbReference>
<reference evidence="14" key="1">
    <citation type="submission" date="2021-05" db="EMBL/GenBank/DDBJ databases">
        <authorList>
            <person name="Tigano A."/>
        </authorList>
    </citation>
    <scope>NUCLEOTIDE SEQUENCE</scope>
</reference>
<evidence type="ECO:0000256" key="7">
    <source>
        <dbReference type="ARBA" id="ARBA00023288"/>
    </source>
</evidence>
<evidence type="ECO:0000256" key="3">
    <source>
        <dbReference type="ARBA" id="ARBA00022729"/>
    </source>
</evidence>
<accession>A0A8S4ARJ4</accession>
<dbReference type="GO" id="GO:0048013">
    <property type="term" value="P:ephrin receptor signaling pathway"/>
    <property type="evidence" value="ECO:0007669"/>
    <property type="project" value="InterPro"/>
</dbReference>
<evidence type="ECO:0000256" key="10">
    <source>
        <dbReference type="RuleBase" id="RU004375"/>
    </source>
</evidence>
<feature type="signal peptide" evidence="12">
    <location>
        <begin position="1"/>
        <end position="27"/>
    </location>
</feature>
<comment type="caution">
    <text evidence="9">Lacks conserved residue(s) required for the propagation of feature annotation.</text>
</comment>
<protein>
    <recommendedName>
        <fullName evidence="8">Ephrin-A1</fullName>
    </recommendedName>
</protein>
<dbReference type="InterPro" id="IPR001799">
    <property type="entry name" value="Ephrin_RBD"/>
</dbReference>
<evidence type="ECO:0000256" key="1">
    <source>
        <dbReference type="ARBA" id="ARBA00004589"/>
    </source>
</evidence>
<evidence type="ECO:0000313" key="15">
    <source>
        <dbReference type="Proteomes" id="UP000677803"/>
    </source>
</evidence>
<comment type="subcellular location">
    <subcellularLocation>
        <location evidence="1">Membrane</location>
        <topology evidence="1">Lipid-anchor</topology>
        <topology evidence="1">GPI-anchor</topology>
    </subcellularLocation>
</comment>
<evidence type="ECO:0000259" key="13">
    <source>
        <dbReference type="PROSITE" id="PS51551"/>
    </source>
</evidence>
<organism evidence="14 15">
    <name type="scientific">Menidia menidia</name>
    <name type="common">Atlantic silverside</name>
    <dbReference type="NCBI Taxonomy" id="238744"/>
    <lineage>
        <taxon>Eukaryota</taxon>
        <taxon>Metazoa</taxon>
        <taxon>Chordata</taxon>
        <taxon>Craniata</taxon>
        <taxon>Vertebrata</taxon>
        <taxon>Euteleostomi</taxon>
        <taxon>Actinopterygii</taxon>
        <taxon>Neopterygii</taxon>
        <taxon>Teleostei</taxon>
        <taxon>Neoteleostei</taxon>
        <taxon>Acanthomorphata</taxon>
        <taxon>Ovalentaria</taxon>
        <taxon>Atherinomorphae</taxon>
        <taxon>Atheriniformes</taxon>
        <taxon>Atherinopsidae</taxon>
        <taxon>Menidiinae</taxon>
        <taxon>Menidia</taxon>
    </lineage>
</organism>
<evidence type="ECO:0000313" key="14">
    <source>
        <dbReference type="EMBL" id="CAG5886222.1"/>
    </source>
</evidence>
<dbReference type="OrthoDB" id="8774972at2759"/>
<evidence type="ECO:0000256" key="4">
    <source>
        <dbReference type="ARBA" id="ARBA00023136"/>
    </source>
</evidence>
<evidence type="ECO:0000256" key="6">
    <source>
        <dbReference type="ARBA" id="ARBA00023180"/>
    </source>
</evidence>
<dbReference type="GO" id="GO:0098552">
    <property type="term" value="C:side of membrane"/>
    <property type="evidence" value="ECO:0007669"/>
    <property type="project" value="UniProtKB-KW"/>
</dbReference>
<evidence type="ECO:0000256" key="8">
    <source>
        <dbReference type="ARBA" id="ARBA00040413"/>
    </source>
</evidence>
<sequence length="233" mass="26018">MPALLSTMDLVWIVGLVVSACAWFASAERHSVFWNSTNPKFQWDNYAVEVKLNDYLDIVCPHYPQGEVPLLDAERYVLYMVEREDYESCKPQSYDQMRWECGHPFAPHAPEKFSEKFQRFTPFTLGKEFRQGESYYYISKPLHHHGKECLRLRVDVIAADGSQEARVAKGGTDGAAVGAGGGVHNPSNRLPADDPVVILPDVQKSVRTNSGVVAASLSTLSLLVPLSLLLLLH</sequence>
<feature type="transmembrane region" description="Helical" evidence="11">
    <location>
        <begin position="212"/>
        <end position="232"/>
    </location>
</feature>
<keyword evidence="15" id="KW-1185">Reference proteome</keyword>
<dbReference type="PANTHER" id="PTHR11304:SF74">
    <property type="entry name" value="EPHRIN-A1A"/>
    <property type="match status" value="1"/>
</dbReference>
<evidence type="ECO:0000256" key="2">
    <source>
        <dbReference type="ARBA" id="ARBA00022622"/>
    </source>
</evidence>
<keyword evidence="2" id="KW-0336">GPI-anchor</keyword>
<name>A0A8S4ARJ4_9TELE</name>
<evidence type="ECO:0000256" key="9">
    <source>
        <dbReference type="PROSITE-ProRule" id="PRU00884"/>
    </source>
</evidence>
<dbReference type="Pfam" id="PF00812">
    <property type="entry name" value="Ephrin"/>
    <property type="match status" value="1"/>
</dbReference>
<dbReference type="Proteomes" id="UP000677803">
    <property type="component" value="Unassembled WGS sequence"/>
</dbReference>
<dbReference type="PROSITE" id="PS51551">
    <property type="entry name" value="EPHRIN_RBD_2"/>
    <property type="match status" value="1"/>
</dbReference>
<feature type="domain" description="Ephrin RBD" evidence="13">
    <location>
        <begin position="27"/>
        <end position="160"/>
    </location>
</feature>
<proteinExistence type="inferred from homology"/>
<keyword evidence="11" id="KW-1133">Transmembrane helix</keyword>
<dbReference type="GO" id="GO:0046875">
    <property type="term" value="F:ephrin receptor binding"/>
    <property type="evidence" value="ECO:0007669"/>
    <property type="project" value="InterPro"/>
</dbReference>
<keyword evidence="7" id="KW-0449">Lipoprotein</keyword>
<dbReference type="PANTHER" id="PTHR11304">
    <property type="entry name" value="EPHRIN"/>
    <property type="match status" value="1"/>
</dbReference>
<dbReference type="InterPro" id="IPR019765">
    <property type="entry name" value="Ephrin_CS"/>
</dbReference>
<dbReference type="Gene3D" id="2.60.40.420">
    <property type="entry name" value="Cupredoxins - blue copper proteins"/>
    <property type="match status" value="1"/>
</dbReference>
<dbReference type="PRINTS" id="PR01347">
    <property type="entry name" value="EPHRIN"/>
</dbReference>
<dbReference type="SUPFAM" id="SSF49503">
    <property type="entry name" value="Cupredoxins"/>
    <property type="match status" value="1"/>
</dbReference>
<dbReference type="GO" id="GO:0007411">
    <property type="term" value="P:axon guidance"/>
    <property type="evidence" value="ECO:0007669"/>
    <property type="project" value="TreeGrafter"/>
</dbReference>
<dbReference type="PROSITE" id="PS01299">
    <property type="entry name" value="EPHRIN_RBD_1"/>
    <property type="match status" value="1"/>
</dbReference>
<dbReference type="GO" id="GO:0005886">
    <property type="term" value="C:plasma membrane"/>
    <property type="evidence" value="ECO:0007669"/>
    <property type="project" value="TreeGrafter"/>
</dbReference>